<dbReference type="Pfam" id="PF03661">
    <property type="entry name" value="TMEM33_Pom33"/>
    <property type="match status" value="1"/>
</dbReference>
<dbReference type="GO" id="GO:0016020">
    <property type="term" value="C:membrane"/>
    <property type="evidence" value="ECO:0007669"/>
    <property type="project" value="UniProtKB-SubCell"/>
</dbReference>
<dbReference type="EMBL" id="CP034462">
    <property type="protein sequence ID" value="QBM91042.1"/>
    <property type="molecule type" value="Genomic_DNA"/>
</dbReference>
<evidence type="ECO:0000313" key="8">
    <source>
        <dbReference type="EMBL" id="QBM91042.1"/>
    </source>
</evidence>
<evidence type="ECO:0000256" key="1">
    <source>
        <dbReference type="ARBA" id="ARBA00004141"/>
    </source>
</evidence>
<comment type="subcellular location">
    <subcellularLocation>
        <location evidence="1">Membrane</location>
        <topology evidence="1">Multi-pass membrane protein</topology>
    </subcellularLocation>
</comment>
<evidence type="ECO:0000256" key="5">
    <source>
        <dbReference type="ARBA" id="ARBA00023136"/>
    </source>
</evidence>
<dbReference type="AlphaFoldDB" id="A0A4P6XTV6"/>
<sequence length="265" mass="29509">MSANTANTGKTAPGPKSEPAPSSVAAHVQTLQFAWFAGHAVTVISAVFYLLTYVRVFPGAYKFWYKLAFLGALGSFGVLIFQSVKKLGVRPALLLKDDNVHYLVLAAVLFVYSPYVLLTLSTFTLFSTFHVLSYARNFLFPLFNIPETHPLSVHVGNFITANNNNLIALASLLEVYTVAWLFVRVITLRKTSLVPFFVYVVFIKFRFEKLAFTRNAFKSVEVKVESLVNRTGVPAAKNVWIKAKGVFHQIGAISIVNDYTKEKSI</sequence>
<dbReference type="Proteomes" id="UP000292447">
    <property type="component" value="Chromosome VII"/>
</dbReference>
<feature type="compositionally biased region" description="Polar residues" evidence="6">
    <location>
        <begin position="1"/>
        <end position="10"/>
    </location>
</feature>
<feature type="transmembrane region" description="Helical" evidence="7">
    <location>
        <begin position="33"/>
        <end position="51"/>
    </location>
</feature>
<feature type="region of interest" description="Disordered" evidence="6">
    <location>
        <begin position="1"/>
        <end position="21"/>
    </location>
</feature>
<feature type="transmembrane region" description="Helical" evidence="7">
    <location>
        <begin position="102"/>
        <end position="126"/>
    </location>
</feature>
<dbReference type="PANTHER" id="PTHR12703:SF4">
    <property type="entry name" value="TRANSMEMBRANE PROTEIN 33"/>
    <property type="match status" value="1"/>
</dbReference>
<protein>
    <submittedName>
        <fullName evidence="8">Uncharacterized protein family UPF0121</fullName>
    </submittedName>
</protein>
<dbReference type="GO" id="GO:0071786">
    <property type="term" value="P:endoplasmic reticulum tubular network organization"/>
    <property type="evidence" value="ECO:0007669"/>
    <property type="project" value="TreeGrafter"/>
</dbReference>
<keyword evidence="4 7" id="KW-1133">Transmembrane helix</keyword>
<feature type="transmembrane region" description="Helical" evidence="7">
    <location>
        <begin position="166"/>
        <end position="186"/>
    </location>
</feature>
<evidence type="ECO:0000256" key="6">
    <source>
        <dbReference type="SAM" id="MobiDB-lite"/>
    </source>
</evidence>
<evidence type="ECO:0000256" key="3">
    <source>
        <dbReference type="ARBA" id="ARBA00022692"/>
    </source>
</evidence>
<evidence type="ECO:0000256" key="4">
    <source>
        <dbReference type="ARBA" id="ARBA00022989"/>
    </source>
</evidence>
<keyword evidence="5 7" id="KW-0472">Membrane</keyword>
<dbReference type="GO" id="GO:0005783">
    <property type="term" value="C:endoplasmic reticulum"/>
    <property type="evidence" value="ECO:0007669"/>
    <property type="project" value="TreeGrafter"/>
</dbReference>
<dbReference type="InterPro" id="IPR005344">
    <property type="entry name" value="TMEM33/Pom33"/>
</dbReference>
<feature type="transmembrane region" description="Helical" evidence="7">
    <location>
        <begin position="63"/>
        <end position="82"/>
    </location>
</feature>
<proteinExistence type="inferred from homology"/>
<dbReference type="STRING" id="2163413.A0A4P6XTV6"/>
<dbReference type="PANTHER" id="PTHR12703">
    <property type="entry name" value="TRANSMEMBRANE PROTEIN 33"/>
    <property type="match status" value="1"/>
</dbReference>
<dbReference type="GO" id="GO:0061024">
    <property type="term" value="P:membrane organization"/>
    <property type="evidence" value="ECO:0007669"/>
    <property type="project" value="TreeGrafter"/>
</dbReference>
<evidence type="ECO:0000256" key="7">
    <source>
        <dbReference type="SAM" id="Phobius"/>
    </source>
</evidence>
<organism evidence="8 9">
    <name type="scientific">Metschnikowia aff. pulcherrima</name>
    <dbReference type="NCBI Taxonomy" id="2163413"/>
    <lineage>
        <taxon>Eukaryota</taxon>
        <taxon>Fungi</taxon>
        <taxon>Dikarya</taxon>
        <taxon>Ascomycota</taxon>
        <taxon>Saccharomycotina</taxon>
        <taxon>Pichiomycetes</taxon>
        <taxon>Metschnikowiaceae</taxon>
        <taxon>Metschnikowia</taxon>
    </lineage>
</organism>
<evidence type="ECO:0000256" key="2">
    <source>
        <dbReference type="ARBA" id="ARBA00007322"/>
    </source>
</evidence>
<comment type="similarity">
    <text evidence="2">Belongs to the PER33/POM33 family.</text>
</comment>
<name>A0A4P6XTV6_9ASCO</name>
<keyword evidence="9" id="KW-1185">Reference proteome</keyword>
<reference evidence="9" key="1">
    <citation type="submission" date="2019-03" db="EMBL/GenBank/DDBJ databases">
        <title>Snf2 controls pulcherriminic acid biosynthesis and connects pigmentation and antifungal activity of the yeast Metschnikowia pulcherrima.</title>
        <authorList>
            <person name="Gore-Lloyd D."/>
            <person name="Sumann I."/>
            <person name="Brachmann A.O."/>
            <person name="Schneeberger K."/>
            <person name="Ortiz-Merino R.A."/>
            <person name="Moreno-Beltran M."/>
            <person name="Schlaefli M."/>
            <person name="Kirner P."/>
            <person name="Santos Kron A."/>
            <person name="Wolfe K.H."/>
            <person name="Piel J."/>
            <person name="Ahrens C.H."/>
            <person name="Henk D."/>
            <person name="Freimoser F.M."/>
        </authorList>
    </citation>
    <scope>NUCLEOTIDE SEQUENCE [LARGE SCALE GENOMIC DNA]</scope>
    <source>
        <strain evidence="9">APC 1.2</strain>
    </source>
</reference>
<keyword evidence="3 7" id="KW-0812">Transmembrane</keyword>
<evidence type="ECO:0000313" key="9">
    <source>
        <dbReference type="Proteomes" id="UP000292447"/>
    </source>
</evidence>
<accession>A0A4P6XTV6</accession>
<dbReference type="InterPro" id="IPR051645">
    <property type="entry name" value="PER33/POM33_regulator"/>
</dbReference>
<gene>
    <name evidence="8" type="primary">MPUL0G00840</name>
    <name evidence="8" type="ORF">METSCH_G00840</name>
</gene>